<evidence type="ECO:0000256" key="13">
    <source>
        <dbReference type="SAM" id="SignalP"/>
    </source>
</evidence>
<dbReference type="InterPro" id="IPR012334">
    <property type="entry name" value="Pectin_lyas_fold"/>
</dbReference>
<keyword evidence="4" id="KW-0134">Cell wall</keyword>
<dbReference type="EC" id="3.2.1.15" evidence="3"/>
<reference evidence="15" key="1">
    <citation type="journal article" date="2017" name="Nat. Commun.">
        <title>The asparagus genome sheds light on the origin and evolution of a young Y chromosome.</title>
        <authorList>
            <person name="Harkess A."/>
            <person name="Zhou J."/>
            <person name="Xu C."/>
            <person name="Bowers J.E."/>
            <person name="Van der Hulst R."/>
            <person name="Ayyampalayam S."/>
            <person name="Mercati F."/>
            <person name="Riccardi P."/>
            <person name="McKain M.R."/>
            <person name="Kakrana A."/>
            <person name="Tang H."/>
            <person name="Ray J."/>
            <person name="Groenendijk J."/>
            <person name="Arikit S."/>
            <person name="Mathioni S.M."/>
            <person name="Nakano M."/>
            <person name="Shan H."/>
            <person name="Telgmann-Rauber A."/>
            <person name="Kanno A."/>
            <person name="Yue Z."/>
            <person name="Chen H."/>
            <person name="Li W."/>
            <person name="Chen Y."/>
            <person name="Xu X."/>
            <person name="Zhang Y."/>
            <person name="Luo S."/>
            <person name="Chen H."/>
            <person name="Gao J."/>
            <person name="Mao Z."/>
            <person name="Pires J.C."/>
            <person name="Luo M."/>
            <person name="Kudrna D."/>
            <person name="Wing R.A."/>
            <person name="Meyers B.C."/>
            <person name="Yi K."/>
            <person name="Kong H."/>
            <person name="Lavrijsen P."/>
            <person name="Sunseri F."/>
            <person name="Falavigna A."/>
            <person name="Ye Y."/>
            <person name="Leebens-Mack J.H."/>
            <person name="Chen G."/>
        </authorList>
    </citation>
    <scope>NUCLEOTIDE SEQUENCE [LARGE SCALE GENOMIC DNA]</scope>
    <source>
        <strain evidence="15">cv. DH0086</strain>
    </source>
</reference>
<dbReference type="GO" id="GO:0009901">
    <property type="term" value="P:anther dehiscence"/>
    <property type="evidence" value="ECO:0007669"/>
    <property type="project" value="UniProtKB-ARBA"/>
</dbReference>
<dbReference type="EMBL" id="CM007390">
    <property type="protein sequence ID" value="ONK55775.1"/>
    <property type="molecule type" value="Genomic_DNA"/>
</dbReference>
<dbReference type="Gene3D" id="2.160.20.10">
    <property type="entry name" value="Single-stranded right-handed beta-helix, Pectin lyase-like"/>
    <property type="match status" value="1"/>
</dbReference>
<evidence type="ECO:0000313" key="14">
    <source>
        <dbReference type="EMBL" id="ONK55775.1"/>
    </source>
</evidence>
<dbReference type="GO" id="GO:0010047">
    <property type="term" value="P:fruit dehiscence"/>
    <property type="evidence" value="ECO:0007669"/>
    <property type="project" value="UniProtKB-ARBA"/>
</dbReference>
<protein>
    <recommendedName>
        <fullName evidence="3">endo-polygalacturonase</fullName>
        <ecNumber evidence="3">3.2.1.15</ecNumber>
    </recommendedName>
</protein>
<dbReference type="InterPro" id="IPR000743">
    <property type="entry name" value="Glyco_hydro_28"/>
</dbReference>
<dbReference type="GO" id="GO:0009830">
    <property type="term" value="P:cell wall modification involved in abscission"/>
    <property type="evidence" value="ECO:0007669"/>
    <property type="project" value="UniProtKB-ARBA"/>
</dbReference>
<feature type="signal peptide" evidence="13">
    <location>
        <begin position="1"/>
        <end position="21"/>
    </location>
</feature>
<evidence type="ECO:0000256" key="6">
    <source>
        <dbReference type="ARBA" id="ARBA00022729"/>
    </source>
</evidence>
<dbReference type="OMA" id="INQCYST"/>
<evidence type="ECO:0000256" key="9">
    <source>
        <dbReference type="ARBA" id="ARBA00023316"/>
    </source>
</evidence>
<evidence type="ECO:0000256" key="4">
    <source>
        <dbReference type="ARBA" id="ARBA00022512"/>
    </source>
</evidence>
<dbReference type="PROSITE" id="PS00502">
    <property type="entry name" value="POLYGALACTURONASE"/>
    <property type="match status" value="1"/>
</dbReference>
<dbReference type="PANTHER" id="PTHR31375">
    <property type="match status" value="1"/>
</dbReference>
<evidence type="ECO:0000256" key="1">
    <source>
        <dbReference type="ARBA" id="ARBA00004191"/>
    </source>
</evidence>
<evidence type="ECO:0000256" key="8">
    <source>
        <dbReference type="ARBA" id="ARBA00023295"/>
    </source>
</evidence>
<sequence length="430" mass="46136">MGLQGLLFISLLLFSFPTSEADPGSYRRRNYPAKSAVLNGKENTVEELASDEVTASDLELVNVANYGAKGDGSDATEAFNNGWKKVCSSSSSAALMVPANENYLLKPIIFSGPCRSNVSVMIKGTLQASSDQSDWDGADGRHWILFAGINNLHVAGGGTINGNGQIWWKNSCKINKSLPCKDAPTAITFYSTSNLVVENLKVTNSQQIHVQFEKCTNVRASHLTINSPSNSPNTDGIHITSTRDINIDHCNIGTGDDCISIVNGAQTVKAMNIACGPGHGISIGSLGAQNSEDHVSDVTIDTAQLTGTTSGLRIKTWQGGKGYARHIRFQNVNMKNVQNPIVIDQNYCDSEKPCYEQKSAVLVSDVTYKNIKGTIASDTKIDFKCSKSVPCQEITLEDINLVKADGGITKSSCSNVRWSQKGVLSPSTCA</sequence>
<dbReference type="GO" id="GO:0004650">
    <property type="term" value="F:polygalacturonase activity"/>
    <property type="evidence" value="ECO:0007669"/>
    <property type="project" value="UniProtKB-EC"/>
</dbReference>
<feature type="active site" evidence="11">
    <location>
        <position position="279"/>
    </location>
</feature>
<keyword evidence="15" id="KW-1185">Reference proteome</keyword>
<evidence type="ECO:0000256" key="7">
    <source>
        <dbReference type="ARBA" id="ARBA00022801"/>
    </source>
</evidence>
<feature type="chain" id="PRO_5024355402" description="endo-polygalacturonase" evidence="13">
    <location>
        <begin position="22"/>
        <end position="430"/>
    </location>
</feature>
<proteinExistence type="inferred from homology"/>
<keyword evidence="6 13" id="KW-0732">Signal</keyword>
<dbReference type="Proteomes" id="UP000243459">
    <property type="component" value="Chromosome 10"/>
</dbReference>
<evidence type="ECO:0000256" key="12">
    <source>
        <dbReference type="RuleBase" id="RU361169"/>
    </source>
</evidence>
<dbReference type="AlphaFoldDB" id="A0A5P1E2W0"/>
<evidence type="ECO:0000256" key="11">
    <source>
        <dbReference type="PROSITE-ProRule" id="PRU10052"/>
    </source>
</evidence>
<organism evidence="14 15">
    <name type="scientific">Asparagus officinalis</name>
    <name type="common">Garden asparagus</name>
    <dbReference type="NCBI Taxonomy" id="4686"/>
    <lineage>
        <taxon>Eukaryota</taxon>
        <taxon>Viridiplantae</taxon>
        <taxon>Streptophyta</taxon>
        <taxon>Embryophyta</taxon>
        <taxon>Tracheophyta</taxon>
        <taxon>Spermatophyta</taxon>
        <taxon>Magnoliopsida</taxon>
        <taxon>Liliopsida</taxon>
        <taxon>Asparagales</taxon>
        <taxon>Asparagaceae</taxon>
        <taxon>Asparagoideae</taxon>
        <taxon>Asparagus</taxon>
    </lineage>
</organism>
<evidence type="ECO:0000256" key="2">
    <source>
        <dbReference type="ARBA" id="ARBA00008834"/>
    </source>
</evidence>
<dbReference type="OrthoDB" id="635044at2759"/>
<comment type="catalytic activity">
    <reaction evidence="10">
        <text>(1,4-alpha-D-galacturonosyl)n+m + H2O = (1,4-alpha-D-galacturonosyl)n + (1,4-alpha-D-galacturonosyl)m.</text>
        <dbReference type="EC" id="3.2.1.15"/>
    </reaction>
</comment>
<dbReference type="Pfam" id="PF00295">
    <property type="entry name" value="Glyco_hydro_28"/>
    <property type="match status" value="1"/>
</dbReference>
<dbReference type="GO" id="GO:0005975">
    <property type="term" value="P:carbohydrate metabolic process"/>
    <property type="evidence" value="ECO:0007669"/>
    <property type="project" value="InterPro"/>
</dbReference>
<name>A0A5P1E2W0_ASPOF</name>
<evidence type="ECO:0000256" key="10">
    <source>
        <dbReference type="ARBA" id="ARBA00034074"/>
    </source>
</evidence>
<evidence type="ECO:0000313" key="15">
    <source>
        <dbReference type="Proteomes" id="UP000243459"/>
    </source>
</evidence>
<dbReference type="SUPFAM" id="SSF51126">
    <property type="entry name" value="Pectin lyase-like"/>
    <property type="match status" value="1"/>
</dbReference>
<keyword evidence="9" id="KW-0961">Cell wall biogenesis/degradation</keyword>
<keyword evidence="7 12" id="KW-0378">Hydrolase</keyword>
<keyword evidence="8 12" id="KW-0326">Glycosidase</keyword>
<comment type="subcellular location">
    <subcellularLocation>
        <location evidence="1">Secreted</location>
        <location evidence="1">Cell wall</location>
    </subcellularLocation>
</comment>
<evidence type="ECO:0000256" key="5">
    <source>
        <dbReference type="ARBA" id="ARBA00022525"/>
    </source>
</evidence>
<dbReference type="InterPro" id="IPR011050">
    <property type="entry name" value="Pectin_lyase_fold/virulence"/>
</dbReference>
<comment type="similarity">
    <text evidence="2 12">Belongs to the glycosyl hydrolase 28 family.</text>
</comment>
<dbReference type="FunFam" id="2.160.20.10:FF:000028">
    <property type="entry name" value="Polygalacturonase QRT2"/>
    <property type="match status" value="1"/>
</dbReference>
<accession>A0A5P1E2W0</accession>
<dbReference type="Gramene" id="ONK55775">
    <property type="protein sequence ID" value="ONK55775"/>
    <property type="gene ID" value="A4U43_C10F860"/>
</dbReference>
<gene>
    <name evidence="14" type="ORF">A4U43_C10F860</name>
</gene>
<keyword evidence="5" id="KW-0964">Secreted</keyword>
<evidence type="ECO:0000256" key="3">
    <source>
        <dbReference type="ARBA" id="ARBA00012736"/>
    </source>
</evidence>